<keyword evidence="1" id="KW-1133">Transmembrane helix</keyword>
<evidence type="ECO:0000313" key="2">
    <source>
        <dbReference type="EMBL" id="GAA3810892.1"/>
    </source>
</evidence>
<evidence type="ECO:0000256" key="1">
    <source>
        <dbReference type="SAM" id="Phobius"/>
    </source>
</evidence>
<keyword evidence="1" id="KW-0472">Membrane</keyword>
<gene>
    <name evidence="2" type="ORF">GCM10022403_050870</name>
</gene>
<dbReference type="EMBL" id="BAABDE010000020">
    <property type="protein sequence ID" value="GAA3810892.1"/>
    <property type="molecule type" value="Genomic_DNA"/>
</dbReference>
<name>A0ABP7I3G6_9ACTN</name>
<keyword evidence="1" id="KW-0812">Transmembrane</keyword>
<proteinExistence type="predicted"/>
<dbReference type="Proteomes" id="UP001501009">
    <property type="component" value="Unassembled WGS sequence"/>
</dbReference>
<keyword evidence="3" id="KW-1185">Reference proteome</keyword>
<comment type="caution">
    <text evidence="2">The sequence shown here is derived from an EMBL/GenBank/DDBJ whole genome shotgun (WGS) entry which is preliminary data.</text>
</comment>
<accession>A0ABP7I3G6</accession>
<reference evidence="3" key="1">
    <citation type="journal article" date="2019" name="Int. J. Syst. Evol. Microbiol.">
        <title>The Global Catalogue of Microorganisms (GCM) 10K type strain sequencing project: providing services to taxonomists for standard genome sequencing and annotation.</title>
        <authorList>
            <consortium name="The Broad Institute Genomics Platform"/>
            <consortium name="The Broad Institute Genome Sequencing Center for Infectious Disease"/>
            <person name="Wu L."/>
            <person name="Ma J."/>
        </authorList>
    </citation>
    <scope>NUCLEOTIDE SEQUENCE [LARGE SCALE GENOMIC DNA]</scope>
    <source>
        <strain evidence="3">JCM 17138</strain>
    </source>
</reference>
<organism evidence="2 3">
    <name type="scientific">Streptomyces coacervatus</name>
    <dbReference type="NCBI Taxonomy" id="647381"/>
    <lineage>
        <taxon>Bacteria</taxon>
        <taxon>Bacillati</taxon>
        <taxon>Actinomycetota</taxon>
        <taxon>Actinomycetes</taxon>
        <taxon>Kitasatosporales</taxon>
        <taxon>Streptomycetaceae</taxon>
        <taxon>Streptomyces</taxon>
    </lineage>
</organism>
<evidence type="ECO:0000313" key="3">
    <source>
        <dbReference type="Proteomes" id="UP001501009"/>
    </source>
</evidence>
<feature type="transmembrane region" description="Helical" evidence="1">
    <location>
        <begin position="28"/>
        <end position="47"/>
    </location>
</feature>
<sequence>MLGTALAATVHPDWLLVAAPHSRTTFSILGNTGVALLAVVTCVQVTARMPRLTRLATPSVPSA</sequence>
<protein>
    <submittedName>
        <fullName evidence="2">Uncharacterized protein</fullName>
    </submittedName>
</protein>